<reference evidence="1" key="1">
    <citation type="submission" date="2020-05" db="UniProtKB">
        <authorList>
            <consortium name="EnsemblMetazoa"/>
        </authorList>
    </citation>
    <scope>IDENTIFICATION</scope>
    <source>
        <strain evidence="1">TTRI</strain>
    </source>
</reference>
<dbReference type="EnsemblMetazoa" id="GAUT050675-RA">
    <property type="protein sequence ID" value="GAUT050675-PA"/>
    <property type="gene ID" value="GAUT050675"/>
</dbReference>
<evidence type="ECO:0000313" key="2">
    <source>
        <dbReference type="Proteomes" id="UP000078200"/>
    </source>
</evidence>
<dbReference type="Proteomes" id="UP000078200">
    <property type="component" value="Unassembled WGS sequence"/>
</dbReference>
<sequence>MKKYMNQLLQQISHNGHIAKPGLCNVQNQPNYGGLTSVYCCYGFCVYISLTNILSLYYDCIMNGGTDKKRLWQLSSPILDTIKVNGAVRTNAEFRPHKLFTRCTHWTEK</sequence>
<evidence type="ECO:0000313" key="1">
    <source>
        <dbReference type="EnsemblMetazoa" id="GAUT050675-PA"/>
    </source>
</evidence>
<organism evidence="1 2">
    <name type="scientific">Glossina austeni</name>
    <name type="common">Savannah tsetse fly</name>
    <dbReference type="NCBI Taxonomy" id="7395"/>
    <lineage>
        <taxon>Eukaryota</taxon>
        <taxon>Metazoa</taxon>
        <taxon>Ecdysozoa</taxon>
        <taxon>Arthropoda</taxon>
        <taxon>Hexapoda</taxon>
        <taxon>Insecta</taxon>
        <taxon>Pterygota</taxon>
        <taxon>Neoptera</taxon>
        <taxon>Endopterygota</taxon>
        <taxon>Diptera</taxon>
        <taxon>Brachycera</taxon>
        <taxon>Muscomorpha</taxon>
        <taxon>Hippoboscoidea</taxon>
        <taxon>Glossinidae</taxon>
        <taxon>Glossina</taxon>
    </lineage>
</organism>
<protein>
    <submittedName>
        <fullName evidence="1">Uncharacterized protein</fullName>
    </submittedName>
</protein>
<keyword evidence="2" id="KW-1185">Reference proteome</keyword>
<dbReference type="AlphaFoldDB" id="A0A1A9VXE6"/>
<dbReference type="VEuPathDB" id="VectorBase:GAUT050675"/>
<name>A0A1A9VXE6_GLOAU</name>
<proteinExistence type="predicted"/>
<accession>A0A1A9VXE6</accession>